<accession>A0A0C9RFP2</accession>
<reference evidence="10" key="1">
    <citation type="journal article" date="2015" name="Toxicon">
        <title>The transcriptome recipe for the venom cocktail of Tityus bahiensis scorpion.</title>
        <authorList>
            <person name="de Oliveira U.C."/>
            <person name="Candido D.M."/>
            <person name="Coronado Dorce V.A."/>
            <person name="Junqueira-de-Azevedo Ide L."/>
        </authorList>
    </citation>
    <scope>NUCLEOTIDE SEQUENCE</scope>
</reference>
<keyword evidence="6" id="KW-0482">Metalloprotease</keyword>
<evidence type="ECO:0000256" key="3">
    <source>
        <dbReference type="ARBA" id="ARBA00022723"/>
    </source>
</evidence>
<feature type="binding site" evidence="7">
    <location>
        <position position="321"/>
    </location>
    <ligand>
        <name>Zn(2+)</name>
        <dbReference type="ChEBI" id="CHEBI:29105"/>
        <note>catalytic</note>
    </ligand>
</feature>
<dbReference type="PROSITE" id="PS50215">
    <property type="entry name" value="ADAM_MEPRO"/>
    <property type="match status" value="1"/>
</dbReference>
<dbReference type="AlphaFoldDB" id="A0A0C9RFP2"/>
<dbReference type="GO" id="GO:0046872">
    <property type="term" value="F:metal ion binding"/>
    <property type="evidence" value="ECO:0007669"/>
    <property type="project" value="UniProtKB-KW"/>
</dbReference>
<dbReference type="PANTHER" id="PTHR11905:SF159">
    <property type="entry name" value="ADAM METALLOPROTEASE"/>
    <property type="match status" value="1"/>
</dbReference>
<keyword evidence="3 7" id="KW-0479">Metal-binding</keyword>
<organism evidence="10">
    <name type="scientific">Tityus bahiensis</name>
    <name type="common">Brazilian scorpion</name>
    <dbReference type="NCBI Taxonomy" id="50343"/>
    <lineage>
        <taxon>Eukaryota</taxon>
        <taxon>Metazoa</taxon>
        <taxon>Ecdysozoa</taxon>
        <taxon>Arthropoda</taxon>
        <taxon>Chelicerata</taxon>
        <taxon>Arachnida</taxon>
        <taxon>Scorpiones</taxon>
        <taxon>Buthida</taxon>
        <taxon>Buthoidea</taxon>
        <taxon>Buthidae</taxon>
        <taxon>Tityus</taxon>
    </lineage>
</organism>
<feature type="domain" description="Peptidase M12B" evidence="9">
    <location>
        <begin position="168"/>
        <end position="384"/>
    </location>
</feature>
<dbReference type="EMBL" id="GBXR01000030">
    <property type="protein sequence ID" value="JAG85196.1"/>
    <property type="molecule type" value="mRNA"/>
</dbReference>
<feature type="active site" evidence="7">
    <location>
        <position position="322"/>
    </location>
</feature>
<feature type="binding site" evidence="7">
    <location>
        <position position="325"/>
    </location>
    <ligand>
        <name>Zn(2+)</name>
        <dbReference type="ChEBI" id="CHEBI:29105"/>
        <note>catalytic</note>
    </ligand>
</feature>
<evidence type="ECO:0000256" key="5">
    <source>
        <dbReference type="ARBA" id="ARBA00022833"/>
    </source>
</evidence>
<proteinExistence type="evidence at transcript level"/>
<dbReference type="Pfam" id="PF01421">
    <property type="entry name" value="Reprolysin"/>
    <property type="match status" value="1"/>
</dbReference>
<dbReference type="SUPFAM" id="SSF55486">
    <property type="entry name" value="Metalloproteases ('zincins'), catalytic domain"/>
    <property type="match status" value="1"/>
</dbReference>
<evidence type="ECO:0000256" key="2">
    <source>
        <dbReference type="ARBA" id="ARBA00022670"/>
    </source>
</evidence>
<evidence type="ECO:0000256" key="7">
    <source>
        <dbReference type="PROSITE-ProRule" id="PRU00276"/>
    </source>
</evidence>
<name>A0A0C9RFP2_TITBA</name>
<feature type="chain" id="PRO_5002218937" evidence="8">
    <location>
        <begin position="17"/>
        <end position="388"/>
    </location>
</feature>
<comment type="caution">
    <text evidence="7">Lacks conserved residue(s) required for the propagation of feature annotation.</text>
</comment>
<evidence type="ECO:0000256" key="4">
    <source>
        <dbReference type="ARBA" id="ARBA00022801"/>
    </source>
</evidence>
<evidence type="ECO:0000259" key="9">
    <source>
        <dbReference type="PROSITE" id="PS50215"/>
    </source>
</evidence>
<protein>
    <submittedName>
        <fullName evidence="10">TSA: Tityus bahiensis Tbah00842 mRNA sequence</fullName>
    </submittedName>
</protein>
<keyword evidence="4" id="KW-0378">Hydrolase</keyword>
<evidence type="ECO:0000256" key="1">
    <source>
        <dbReference type="ARBA" id="ARBA00006629"/>
    </source>
</evidence>
<evidence type="ECO:0000313" key="10">
    <source>
        <dbReference type="EMBL" id="JAG85196.1"/>
    </source>
</evidence>
<dbReference type="InterPro" id="IPR024079">
    <property type="entry name" value="MetalloPept_cat_dom_sf"/>
</dbReference>
<keyword evidence="2" id="KW-0645">Protease</keyword>
<sequence>MLLCLIILMYLTLALASPTGRIEVTYPSLETSRSGIKIVKLRVFGQDIVLNLEPAGDVISDNFTIMDEDGKTEPIDAKSFKGKLFMDSTKDAALYINENGFIEIEGIINSKLRIEPSVSHKVTKYGMKEHVITEALDEKKRFRDSVNLNFQRSFSKDKARNFTEDQCVEIEYYFLAEKNLTEGFSDVNKFIAFLGTVLVQARTMLDTLNLKIKIRALGLRILKTITAFITSSLFPGTDIFNVDDIMTNMQIYVCANKDYFKKADIILLFTEKEIGFLDSKGNILFGILGAANFGQACNKCNKVAVIKANDDVRDTAITVAHESAHLLGSPHDGESANSKNCPADEGFLMGDNSGANKEKFSTCSLENIKYFLSKTEARCVIKDCENTV</sequence>
<keyword evidence="5 7" id="KW-0862">Zinc</keyword>
<evidence type="ECO:0000256" key="6">
    <source>
        <dbReference type="ARBA" id="ARBA00023049"/>
    </source>
</evidence>
<evidence type="ECO:0000256" key="8">
    <source>
        <dbReference type="SAM" id="SignalP"/>
    </source>
</evidence>
<dbReference type="Gene3D" id="3.40.390.10">
    <property type="entry name" value="Collagenase (Catalytic Domain)"/>
    <property type="match status" value="1"/>
</dbReference>
<reference evidence="10" key="2">
    <citation type="submission" date="2015-01" db="EMBL/GenBank/DDBJ databases">
        <authorList>
            <person name="Oliveira U.C."/>
            <person name="Junqueira-Azevedo I.L.M."/>
        </authorList>
    </citation>
    <scope>NUCLEOTIDE SEQUENCE</scope>
</reference>
<dbReference type="GO" id="GO:0006509">
    <property type="term" value="P:membrane protein ectodomain proteolysis"/>
    <property type="evidence" value="ECO:0007669"/>
    <property type="project" value="TreeGrafter"/>
</dbReference>
<dbReference type="GO" id="GO:0004222">
    <property type="term" value="F:metalloendopeptidase activity"/>
    <property type="evidence" value="ECO:0007669"/>
    <property type="project" value="InterPro"/>
</dbReference>
<comment type="similarity">
    <text evidence="1">Belongs to the venom metalloproteinase (M12B) family.</text>
</comment>
<dbReference type="PANTHER" id="PTHR11905">
    <property type="entry name" value="ADAM A DISINTEGRIN AND METALLOPROTEASE DOMAIN"/>
    <property type="match status" value="1"/>
</dbReference>
<dbReference type="InterPro" id="IPR001590">
    <property type="entry name" value="Peptidase_M12B"/>
</dbReference>
<feature type="binding site" evidence="7">
    <location>
        <position position="331"/>
    </location>
    <ligand>
        <name>Zn(2+)</name>
        <dbReference type="ChEBI" id="CHEBI:29105"/>
        <note>catalytic</note>
    </ligand>
</feature>
<feature type="signal peptide" evidence="8">
    <location>
        <begin position="1"/>
        <end position="16"/>
    </location>
</feature>
<keyword evidence="8" id="KW-0732">Signal</keyword>